<dbReference type="EMBL" id="JAIWYP010000014">
    <property type="protein sequence ID" value="KAH3707516.1"/>
    <property type="molecule type" value="Genomic_DNA"/>
</dbReference>
<reference evidence="2" key="2">
    <citation type="submission" date="2020-11" db="EMBL/GenBank/DDBJ databases">
        <authorList>
            <person name="McCartney M.A."/>
            <person name="Auch B."/>
            <person name="Kono T."/>
            <person name="Mallez S."/>
            <person name="Becker A."/>
            <person name="Gohl D.M."/>
            <person name="Silverstein K.A.T."/>
            <person name="Koren S."/>
            <person name="Bechman K.B."/>
            <person name="Herman A."/>
            <person name="Abrahante J.E."/>
            <person name="Garbe J."/>
        </authorList>
    </citation>
    <scope>NUCLEOTIDE SEQUENCE</scope>
    <source>
        <strain evidence="2">Duluth1</strain>
        <tissue evidence="2">Whole animal</tissue>
    </source>
</reference>
<feature type="region of interest" description="Disordered" evidence="1">
    <location>
        <begin position="1"/>
        <end position="36"/>
    </location>
</feature>
<comment type="caution">
    <text evidence="2">The sequence shown here is derived from an EMBL/GenBank/DDBJ whole genome shotgun (WGS) entry which is preliminary data.</text>
</comment>
<evidence type="ECO:0000313" key="3">
    <source>
        <dbReference type="Proteomes" id="UP000828390"/>
    </source>
</evidence>
<proteinExistence type="predicted"/>
<reference evidence="2" key="1">
    <citation type="journal article" date="2019" name="bioRxiv">
        <title>The Genome of the Zebra Mussel, Dreissena polymorpha: A Resource for Invasive Species Research.</title>
        <authorList>
            <person name="McCartney M.A."/>
            <person name="Auch B."/>
            <person name="Kono T."/>
            <person name="Mallez S."/>
            <person name="Zhang Y."/>
            <person name="Obille A."/>
            <person name="Becker A."/>
            <person name="Abrahante J.E."/>
            <person name="Garbe J."/>
            <person name="Badalamenti J.P."/>
            <person name="Herman A."/>
            <person name="Mangelson H."/>
            <person name="Liachko I."/>
            <person name="Sullivan S."/>
            <person name="Sone E.D."/>
            <person name="Koren S."/>
            <person name="Silverstein K.A.T."/>
            <person name="Beckman K.B."/>
            <person name="Gohl D.M."/>
        </authorList>
    </citation>
    <scope>NUCLEOTIDE SEQUENCE</scope>
    <source>
        <strain evidence="2">Duluth1</strain>
        <tissue evidence="2">Whole animal</tissue>
    </source>
</reference>
<accession>A0A9D3YYB4</accession>
<evidence type="ECO:0000313" key="2">
    <source>
        <dbReference type="EMBL" id="KAH3707516.1"/>
    </source>
</evidence>
<feature type="compositionally biased region" description="Low complexity" evidence="1">
    <location>
        <begin position="1"/>
        <end position="32"/>
    </location>
</feature>
<name>A0A9D3YYB4_DREPO</name>
<sequence>MTSATSVSVRVTPSSSVTYGTSTSATSKAATSEIGAGDQIGASVMEMLKNIHRRVDQFES</sequence>
<organism evidence="2 3">
    <name type="scientific">Dreissena polymorpha</name>
    <name type="common">Zebra mussel</name>
    <name type="synonym">Mytilus polymorpha</name>
    <dbReference type="NCBI Taxonomy" id="45954"/>
    <lineage>
        <taxon>Eukaryota</taxon>
        <taxon>Metazoa</taxon>
        <taxon>Spiralia</taxon>
        <taxon>Lophotrochozoa</taxon>
        <taxon>Mollusca</taxon>
        <taxon>Bivalvia</taxon>
        <taxon>Autobranchia</taxon>
        <taxon>Heteroconchia</taxon>
        <taxon>Euheterodonta</taxon>
        <taxon>Imparidentia</taxon>
        <taxon>Neoheterodontei</taxon>
        <taxon>Myida</taxon>
        <taxon>Dreissenoidea</taxon>
        <taxon>Dreissenidae</taxon>
        <taxon>Dreissena</taxon>
    </lineage>
</organism>
<keyword evidence="3" id="KW-1185">Reference proteome</keyword>
<dbReference type="Proteomes" id="UP000828390">
    <property type="component" value="Unassembled WGS sequence"/>
</dbReference>
<gene>
    <name evidence="2" type="ORF">DPMN_066924</name>
</gene>
<dbReference type="AlphaFoldDB" id="A0A9D3YYB4"/>
<evidence type="ECO:0000256" key="1">
    <source>
        <dbReference type="SAM" id="MobiDB-lite"/>
    </source>
</evidence>
<protein>
    <submittedName>
        <fullName evidence="2">Uncharacterized protein</fullName>
    </submittedName>
</protein>